<feature type="domain" description="DUF6594" evidence="2">
    <location>
        <begin position="3"/>
        <end position="67"/>
    </location>
</feature>
<name>A0A6A6X1P4_9PLEO</name>
<reference evidence="3" key="1">
    <citation type="journal article" date="2020" name="Stud. Mycol.">
        <title>101 Dothideomycetes genomes: a test case for predicting lifestyles and emergence of pathogens.</title>
        <authorList>
            <person name="Haridas S."/>
            <person name="Albert R."/>
            <person name="Binder M."/>
            <person name="Bloem J."/>
            <person name="Labutti K."/>
            <person name="Salamov A."/>
            <person name="Andreopoulos B."/>
            <person name="Baker S."/>
            <person name="Barry K."/>
            <person name="Bills G."/>
            <person name="Bluhm B."/>
            <person name="Cannon C."/>
            <person name="Castanera R."/>
            <person name="Culley D."/>
            <person name="Daum C."/>
            <person name="Ezra D."/>
            <person name="Gonzalez J."/>
            <person name="Henrissat B."/>
            <person name="Kuo A."/>
            <person name="Liang C."/>
            <person name="Lipzen A."/>
            <person name="Lutzoni F."/>
            <person name="Magnuson J."/>
            <person name="Mondo S."/>
            <person name="Nolan M."/>
            <person name="Ohm R."/>
            <person name="Pangilinan J."/>
            <person name="Park H.-J."/>
            <person name="Ramirez L."/>
            <person name="Alfaro M."/>
            <person name="Sun H."/>
            <person name="Tritt A."/>
            <person name="Yoshinaga Y."/>
            <person name="Zwiers L.-H."/>
            <person name="Turgeon B."/>
            <person name="Goodwin S."/>
            <person name="Spatafora J."/>
            <person name="Crous P."/>
            <person name="Grigoriev I."/>
        </authorList>
    </citation>
    <scope>NUCLEOTIDE SEQUENCE</scope>
    <source>
        <strain evidence="3">CBS 109.77</strain>
    </source>
</reference>
<evidence type="ECO:0000259" key="2">
    <source>
        <dbReference type="Pfam" id="PF20237"/>
    </source>
</evidence>
<dbReference type="InterPro" id="IPR046529">
    <property type="entry name" value="DUF6594"/>
</dbReference>
<evidence type="ECO:0000313" key="3">
    <source>
        <dbReference type="EMBL" id="KAF2790269.1"/>
    </source>
</evidence>
<dbReference type="EMBL" id="MU002083">
    <property type="protein sequence ID" value="KAF2790269.1"/>
    <property type="molecule type" value="Genomic_DNA"/>
</dbReference>
<dbReference type="OrthoDB" id="5416037at2759"/>
<protein>
    <recommendedName>
        <fullName evidence="2">DUF6594 domain-containing protein</fullName>
    </recommendedName>
</protein>
<organism evidence="3 4">
    <name type="scientific">Melanomma pulvis-pyrius CBS 109.77</name>
    <dbReference type="NCBI Taxonomy" id="1314802"/>
    <lineage>
        <taxon>Eukaryota</taxon>
        <taxon>Fungi</taxon>
        <taxon>Dikarya</taxon>
        <taxon>Ascomycota</taxon>
        <taxon>Pezizomycotina</taxon>
        <taxon>Dothideomycetes</taxon>
        <taxon>Pleosporomycetidae</taxon>
        <taxon>Pleosporales</taxon>
        <taxon>Melanommataceae</taxon>
        <taxon>Melanomma</taxon>
    </lineage>
</organism>
<proteinExistence type="predicted"/>
<keyword evidence="1" id="KW-0812">Transmembrane</keyword>
<accession>A0A6A6X1P4</accession>
<keyword evidence="4" id="KW-1185">Reference proteome</keyword>
<evidence type="ECO:0000313" key="4">
    <source>
        <dbReference type="Proteomes" id="UP000799757"/>
    </source>
</evidence>
<dbReference type="AlphaFoldDB" id="A0A6A6X1P4"/>
<gene>
    <name evidence="3" type="ORF">K505DRAFT_251550</name>
</gene>
<dbReference type="Pfam" id="PF20237">
    <property type="entry name" value="DUF6594"/>
    <property type="match status" value="1"/>
</dbReference>
<evidence type="ECO:0000256" key="1">
    <source>
        <dbReference type="SAM" id="Phobius"/>
    </source>
</evidence>
<feature type="transmembrane region" description="Helical" evidence="1">
    <location>
        <begin position="36"/>
        <end position="56"/>
    </location>
</feature>
<keyword evidence="1" id="KW-1133">Transmembrane helix</keyword>
<feature type="transmembrane region" description="Helical" evidence="1">
    <location>
        <begin position="7"/>
        <end position="30"/>
    </location>
</feature>
<keyword evidence="1" id="KW-0472">Membrane</keyword>
<dbReference type="Proteomes" id="UP000799757">
    <property type="component" value="Unassembled WGS sequence"/>
</dbReference>
<sequence length="67" mass="7236">MLVDRCLEIWVSILGMIMLITPLWVLVITHGTMKRLGVISGFIVLFLTPIALTTVARPSESLAAAAA</sequence>